<gene>
    <name evidence="6" type="ORF">A3B25_04000</name>
</gene>
<dbReference type="InterPro" id="IPR002876">
    <property type="entry name" value="Transcrip_reg_TACO1-like"/>
</dbReference>
<dbReference type="Gene3D" id="1.10.10.200">
    <property type="match status" value="1"/>
</dbReference>
<feature type="domain" description="TACO1/YebC-like second and third" evidence="4">
    <location>
        <begin position="79"/>
        <end position="133"/>
    </location>
</feature>
<evidence type="ECO:0000256" key="1">
    <source>
        <dbReference type="ARBA" id="ARBA00008724"/>
    </source>
</evidence>
<dbReference type="Pfam" id="PF20772">
    <property type="entry name" value="TACO1_YebC_N"/>
    <property type="match status" value="1"/>
</dbReference>
<dbReference type="PANTHER" id="PTHR12532">
    <property type="entry name" value="TRANSLATIONAL ACTIVATOR OF CYTOCHROME C OXIDASE 1"/>
    <property type="match status" value="1"/>
</dbReference>
<keyword evidence="3" id="KW-0804">Transcription</keyword>
<dbReference type="PANTHER" id="PTHR12532:SF0">
    <property type="entry name" value="TRANSLATIONAL ACTIVATOR OF CYTOCHROME C OXIDASE 1"/>
    <property type="match status" value="1"/>
</dbReference>
<dbReference type="EMBL" id="MHNW01000043">
    <property type="protein sequence ID" value="OGZ52593.1"/>
    <property type="molecule type" value="Genomic_DNA"/>
</dbReference>
<dbReference type="STRING" id="1802126.A3B25_04000"/>
<dbReference type="SUPFAM" id="SSF75625">
    <property type="entry name" value="YebC-like"/>
    <property type="match status" value="1"/>
</dbReference>
<dbReference type="InterPro" id="IPR049083">
    <property type="entry name" value="TACO1_YebC_N"/>
</dbReference>
<evidence type="ECO:0000256" key="2">
    <source>
        <dbReference type="ARBA" id="ARBA00023015"/>
    </source>
</evidence>
<keyword evidence="2" id="KW-0805">Transcription regulation</keyword>
<reference evidence="6 7" key="1">
    <citation type="journal article" date="2016" name="Nat. Commun.">
        <title>Thousands of microbial genomes shed light on interconnected biogeochemical processes in an aquifer system.</title>
        <authorList>
            <person name="Anantharaman K."/>
            <person name="Brown C.T."/>
            <person name="Hug L.A."/>
            <person name="Sharon I."/>
            <person name="Castelle C.J."/>
            <person name="Probst A.J."/>
            <person name="Thomas B.C."/>
            <person name="Singh A."/>
            <person name="Wilkins M.J."/>
            <person name="Karaoz U."/>
            <person name="Brodie E.L."/>
            <person name="Williams K.H."/>
            <person name="Hubbard S.S."/>
            <person name="Banfield J.F."/>
        </authorList>
    </citation>
    <scope>NUCLEOTIDE SEQUENCE [LARGE SCALE GENOMIC DNA]</scope>
</reference>
<comment type="similarity">
    <text evidence="1">Belongs to the TACO1 family.</text>
</comment>
<evidence type="ECO:0000259" key="4">
    <source>
        <dbReference type="Pfam" id="PF01709"/>
    </source>
</evidence>
<dbReference type="InterPro" id="IPR029072">
    <property type="entry name" value="YebC-like"/>
</dbReference>
<evidence type="ECO:0000313" key="6">
    <source>
        <dbReference type="EMBL" id="OGZ52593.1"/>
    </source>
</evidence>
<dbReference type="FunFam" id="1.10.10.200:FF:000002">
    <property type="entry name" value="Probable transcriptional regulatory protein CLM62_37755"/>
    <property type="match status" value="1"/>
</dbReference>
<evidence type="ECO:0000313" key="7">
    <source>
        <dbReference type="Proteomes" id="UP000179106"/>
    </source>
</evidence>
<dbReference type="GO" id="GO:0005737">
    <property type="term" value="C:cytoplasm"/>
    <property type="evidence" value="ECO:0007669"/>
    <property type="project" value="UniProtKB-ARBA"/>
</dbReference>
<evidence type="ECO:0000256" key="3">
    <source>
        <dbReference type="ARBA" id="ARBA00023163"/>
    </source>
</evidence>
<organism evidence="6 7">
    <name type="scientific">Candidatus Ryanbacteria bacterium RIFCSPLOWO2_01_FULL_48_26</name>
    <dbReference type="NCBI Taxonomy" id="1802126"/>
    <lineage>
        <taxon>Bacteria</taxon>
        <taxon>Candidatus Ryaniibacteriota</taxon>
    </lineage>
</organism>
<dbReference type="Proteomes" id="UP000179106">
    <property type="component" value="Unassembled WGS sequence"/>
</dbReference>
<protein>
    <recommendedName>
        <fullName evidence="8">Transcriptional regulatory protein</fullName>
    </recommendedName>
</protein>
<dbReference type="AlphaFoldDB" id="A0A1G2GQV8"/>
<evidence type="ECO:0000259" key="5">
    <source>
        <dbReference type="Pfam" id="PF20772"/>
    </source>
</evidence>
<comment type="caution">
    <text evidence="6">The sequence shown here is derived from an EMBL/GenBank/DDBJ whole genome shotgun (WGS) entry which is preliminary data.</text>
</comment>
<sequence>MSGHSHWAGIKHKKEITDHKKGKIFAKLISAISAAAKSEPNPDFNPRLRTAVLKAKEVGVPNDKIENAIKRASEAGQKLEELLFEAYGPGGTAILIEAISDNKNRSVSDIKKIIGDFGGKWAETGSVRWAFKELPREESAGWEAIFSIDIAEADKTKLKTLVEKLGDHDDVQNIYTNTNQLN</sequence>
<accession>A0A1G2GQV8</accession>
<evidence type="ECO:0008006" key="8">
    <source>
        <dbReference type="Google" id="ProtNLM"/>
    </source>
</evidence>
<dbReference type="InterPro" id="IPR048300">
    <property type="entry name" value="TACO1_YebC-like_2nd/3rd_dom"/>
</dbReference>
<name>A0A1G2GQV8_9BACT</name>
<dbReference type="InterPro" id="IPR017856">
    <property type="entry name" value="Integrase-like_N"/>
</dbReference>
<proteinExistence type="inferred from homology"/>
<dbReference type="Pfam" id="PF01709">
    <property type="entry name" value="Transcrip_reg"/>
    <property type="match status" value="1"/>
</dbReference>
<dbReference type="Gene3D" id="3.30.70.980">
    <property type="match status" value="1"/>
</dbReference>
<feature type="domain" description="TACO1/YebC-like N-terminal" evidence="5">
    <location>
        <begin position="5"/>
        <end position="74"/>
    </location>
</feature>
<dbReference type="InterPro" id="IPR026564">
    <property type="entry name" value="Transcrip_reg_TACO1-like_dom3"/>
</dbReference>